<gene>
    <name evidence="5" type="primary">G4</name>
    <name evidence="5" type="ORF">TODMEX_R09362</name>
</gene>
<protein>
    <submittedName>
        <fullName evidence="5">HV03 protein</fullName>
    </submittedName>
</protein>
<dbReference type="InterPro" id="IPR013106">
    <property type="entry name" value="Ig_V-set"/>
</dbReference>
<dbReference type="AlphaFoldDB" id="A0A851D2V5"/>
<feature type="non-terminal residue" evidence="5">
    <location>
        <position position="1"/>
    </location>
</feature>
<dbReference type="GO" id="GO:0002250">
    <property type="term" value="P:adaptive immune response"/>
    <property type="evidence" value="ECO:0007669"/>
    <property type="project" value="UniProtKB-KW"/>
</dbReference>
<dbReference type="Gene3D" id="2.60.40.10">
    <property type="entry name" value="Immunoglobulins"/>
    <property type="match status" value="1"/>
</dbReference>
<evidence type="ECO:0000313" key="5">
    <source>
        <dbReference type="EMBL" id="NWI63040.1"/>
    </source>
</evidence>
<dbReference type="GO" id="GO:0019814">
    <property type="term" value="C:immunoglobulin complex"/>
    <property type="evidence" value="ECO:0007669"/>
    <property type="project" value="UniProtKB-KW"/>
</dbReference>
<dbReference type="SUPFAM" id="SSF48726">
    <property type="entry name" value="Immunoglobulin"/>
    <property type="match status" value="1"/>
</dbReference>
<keyword evidence="2" id="KW-1064">Adaptive immunity</keyword>
<proteinExistence type="predicted"/>
<name>A0A851D2V5_TODME</name>
<dbReference type="Pfam" id="PF07686">
    <property type="entry name" value="V-set"/>
    <property type="match status" value="1"/>
</dbReference>
<keyword evidence="6" id="KW-1185">Reference proteome</keyword>
<organism evidence="5 6">
    <name type="scientific">Todus mexicanus</name>
    <name type="common">Puerto Rican tody</name>
    <dbReference type="NCBI Taxonomy" id="135184"/>
    <lineage>
        <taxon>Eukaryota</taxon>
        <taxon>Metazoa</taxon>
        <taxon>Chordata</taxon>
        <taxon>Craniata</taxon>
        <taxon>Vertebrata</taxon>
        <taxon>Euteleostomi</taxon>
        <taxon>Archelosauria</taxon>
        <taxon>Archosauria</taxon>
        <taxon>Dinosauria</taxon>
        <taxon>Saurischia</taxon>
        <taxon>Theropoda</taxon>
        <taxon>Coelurosauria</taxon>
        <taxon>Aves</taxon>
        <taxon>Neognathae</taxon>
        <taxon>Neoaves</taxon>
        <taxon>Telluraves</taxon>
        <taxon>Coraciimorphae</taxon>
        <taxon>Coraciiformes</taxon>
        <taxon>Todidae</taxon>
        <taxon>Todus</taxon>
    </lineage>
</organism>
<dbReference type="PROSITE" id="PS50835">
    <property type="entry name" value="IG_LIKE"/>
    <property type="match status" value="1"/>
</dbReference>
<dbReference type="EMBL" id="WEIS01011716">
    <property type="protein sequence ID" value="NWI63040.1"/>
    <property type="molecule type" value="Genomic_DNA"/>
</dbReference>
<comment type="caution">
    <text evidence="5">The sequence shown here is derived from an EMBL/GenBank/DDBJ whole genome shotgun (WGS) entry which is preliminary data.</text>
</comment>
<evidence type="ECO:0000256" key="1">
    <source>
        <dbReference type="ARBA" id="ARBA00022859"/>
    </source>
</evidence>
<feature type="domain" description="Ig-like" evidence="4">
    <location>
        <begin position="23"/>
        <end position="104"/>
    </location>
</feature>
<dbReference type="OrthoDB" id="8865476at2759"/>
<reference evidence="5" key="1">
    <citation type="submission" date="2019-10" db="EMBL/GenBank/DDBJ databases">
        <title>Bird 10,000 Genomes (B10K) Project - Family phase.</title>
        <authorList>
            <person name="Zhang G."/>
        </authorList>
    </citation>
    <scope>NUCLEOTIDE SEQUENCE</scope>
    <source>
        <strain evidence="5">B10K-DU-002-69</strain>
        <tissue evidence="5">Muscle</tissue>
    </source>
</reference>
<evidence type="ECO:0000259" key="4">
    <source>
        <dbReference type="PROSITE" id="PS50835"/>
    </source>
</evidence>
<keyword evidence="1" id="KW-0391">Immunity</keyword>
<dbReference type="Proteomes" id="UP000660247">
    <property type="component" value="Unassembled WGS sequence"/>
</dbReference>
<dbReference type="GO" id="GO:0005576">
    <property type="term" value="C:extracellular region"/>
    <property type="evidence" value="ECO:0007669"/>
    <property type="project" value="UniProtKB-ARBA"/>
</dbReference>
<evidence type="ECO:0000256" key="2">
    <source>
        <dbReference type="ARBA" id="ARBA00023130"/>
    </source>
</evidence>
<evidence type="ECO:0000256" key="3">
    <source>
        <dbReference type="ARBA" id="ARBA00043265"/>
    </source>
</evidence>
<dbReference type="InterPro" id="IPR036179">
    <property type="entry name" value="Ig-like_dom_sf"/>
</dbReference>
<dbReference type="InterPro" id="IPR013783">
    <property type="entry name" value="Ig-like_fold"/>
</dbReference>
<dbReference type="SMART" id="SM00406">
    <property type="entry name" value="IGv"/>
    <property type="match status" value="1"/>
</dbReference>
<keyword evidence="3" id="KW-1280">Immunoglobulin</keyword>
<dbReference type="InterPro" id="IPR050199">
    <property type="entry name" value="IgHV"/>
</dbReference>
<feature type="non-terminal residue" evidence="5">
    <location>
        <position position="104"/>
    </location>
</feature>
<evidence type="ECO:0000313" key="6">
    <source>
        <dbReference type="Proteomes" id="UP000660247"/>
    </source>
</evidence>
<sequence length="104" mass="11387">LWSPLELVESGGGLQPPERSQCLLCKASGFSFGNTWMMWVRQTRGKGLKWIAGMNSNGADTRYAPSVKGRFSISRDNAQSMVTLQMSSLRADNTATYYCAKSAA</sequence>
<dbReference type="PANTHER" id="PTHR23266">
    <property type="entry name" value="IMMUNOGLOBULIN HEAVY CHAIN"/>
    <property type="match status" value="1"/>
</dbReference>
<dbReference type="InterPro" id="IPR007110">
    <property type="entry name" value="Ig-like_dom"/>
</dbReference>
<accession>A0A851D2V5</accession>
<dbReference type="FunFam" id="2.60.40.10:FF:002198">
    <property type="entry name" value="Immunoglobulin heavy variable 5-2"/>
    <property type="match status" value="1"/>
</dbReference>